<dbReference type="InterPro" id="IPR017946">
    <property type="entry name" value="PLC-like_Pdiesterase_TIM-brl"/>
</dbReference>
<evidence type="ECO:0000313" key="9">
    <source>
        <dbReference type="EMBL" id="KAF2239271.1"/>
    </source>
</evidence>
<feature type="region of interest" description="Disordered" evidence="7">
    <location>
        <begin position="1"/>
        <end position="188"/>
    </location>
</feature>
<dbReference type="InterPro" id="IPR011992">
    <property type="entry name" value="EF-hand-dom_pair"/>
</dbReference>
<dbReference type="SUPFAM" id="SSF49562">
    <property type="entry name" value="C2 domain (Calcium/lipid-binding domain, CaLB)"/>
    <property type="match status" value="1"/>
</dbReference>
<dbReference type="GO" id="GO:0048015">
    <property type="term" value="P:phosphatidylinositol-mediated signaling"/>
    <property type="evidence" value="ECO:0007669"/>
    <property type="project" value="TreeGrafter"/>
</dbReference>
<feature type="domain" description="PI-PLC Y-box" evidence="8">
    <location>
        <begin position="782"/>
        <end position="901"/>
    </location>
</feature>
<comment type="catalytic activity">
    <reaction evidence="6">
        <text>a 1,2-diacyl-sn-glycero-3-phospho-(1D-myo-inositol-4,5-bisphosphate) + H2O = 1D-myo-inositol 1,4,5-trisphosphate + a 1,2-diacyl-sn-glycerol + H(+)</text>
        <dbReference type="Rhea" id="RHEA:33179"/>
        <dbReference type="ChEBI" id="CHEBI:15377"/>
        <dbReference type="ChEBI" id="CHEBI:15378"/>
        <dbReference type="ChEBI" id="CHEBI:17815"/>
        <dbReference type="ChEBI" id="CHEBI:58456"/>
        <dbReference type="ChEBI" id="CHEBI:203600"/>
        <dbReference type="EC" id="3.1.4.11"/>
    </reaction>
</comment>
<feature type="compositionally biased region" description="Polar residues" evidence="7">
    <location>
        <begin position="113"/>
        <end position="126"/>
    </location>
</feature>
<name>A0A6A6HMQ1_VIRVR</name>
<dbReference type="GO" id="GO:0051209">
    <property type="term" value="P:release of sequestered calcium ion into cytosol"/>
    <property type="evidence" value="ECO:0007669"/>
    <property type="project" value="TreeGrafter"/>
</dbReference>
<dbReference type="Pfam" id="PF00387">
    <property type="entry name" value="PI-PLC-Y"/>
    <property type="match status" value="1"/>
</dbReference>
<evidence type="ECO:0000256" key="3">
    <source>
        <dbReference type="ARBA" id="ARBA00022963"/>
    </source>
</evidence>
<proteinExistence type="predicted"/>
<feature type="compositionally biased region" description="Polar residues" evidence="7">
    <location>
        <begin position="1110"/>
        <end position="1128"/>
    </location>
</feature>
<dbReference type="PROSITE" id="PS50007">
    <property type="entry name" value="PIPLC_X_DOMAIN"/>
    <property type="match status" value="1"/>
</dbReference>
<dbReference type="InterPro" id="IPR001192">
    <property type="entry name" value="PI-PLC_fam"/>
</dbReference>
<dbReference type="PANTHER" id="PTHR10336:SF36">
    <property type="entry name" value="1-PHOSPHATIDYLINOSITOL 4,5-BISPHOSPHATE PHOSPHODIESTERASE BETA-4"/>
    <property type="match status" value="1"/>
</dbReference>
<dbReference type="Proteomes" id="UP000800092">
    <property type="component" value="Unassembled WGS sequence"/>
</dbReference>
<dbReference type="PROSITE" id="PS50008">
    <property type="entry name" value="PIPLC_Y_DOMAIN"/>
    <property type="match status" value="1"/>
</dbReference>
<reference evidence="9" key="1">
    <citation type="journal article" date="2020" name="Stud. Mycol.">
        <title>101 Dothideomycetes genomes: a test case for predicting lifestyles and emergence of pathogens.</title>
        <authorList>
            <person name="Haridas S."/>
            <person name="Albert R."/>
            <person name="Binder M."/>
            <person name="Bloem J."/>
            <person name="Labutti K."/>
            <person name="Salamov A."/>
            <person name="Andreopoulos B."/>
            <person name="Baker S."/>
            <person name="Barry K."/>
            <person name="Bills G."/>
            <person name="Bluhm B."/>
            <person name="Cannon C."/>
            <person name="Castanera R."/>
            <person name="Culley D."/>
            <person name="Daum C."/>
            <person name="Ezra D."/>
            <person name="Gonzalez J."/>
            <person name="Henrissat B."/>
            <person name="Kuo A."/>
            <person name="Liang C."/>
            <person name="Lipzen A."/>
            <person name="Lutzoni F."/>
            <person name="Magnuson J."/>
            <person name="Mondo S."/>
            <person name="Nolan M."/>
            <person name="Ohm R."/>
            <person name="Pangilinan J."/>
            <person name="Park H.-J."/>
            <person name="Ramirez L."/>
            <person name="Alfaro M."/>
            <person name="Sun H."/>
            <person name="Tritt A."/>
            <person name="Yoshinaga Y."/>
            <person name="Zwiers L.-H."/>
            <person name="Turgeon B."/>
            <person name="Goodwin S."/>
            <person name="Spatafora J."/>
            <person name="Crous P."/>
            <person name="Grigoriev I."/>
        </authorList>
    </citation>
    <scope>NUCLEOTIDE SEQUENCE</scope>
    <source>
        <strain evidence="9">Tuck. ex Michener</strain>
    </source>
</reference>
<dbReference type="PRINTS" id="PR00390">
    <property type="entry name" value="PHPHLIPASEC"/>
</dbReference>
<dbReference type="InterPro" id="IPR011993">
    <property type="entry name" value="PH-like_dom_sf"/>
</dbReference>
<dbReference type="Pfam" id="PF00388">
    <property type="entry name" value="PI-PLC-X"/>
    <property type="match status" value="1"/>
</dbReference>
<feature type="compositionally biased region" description="Low complexity" evidence="7">
    <location>
        <begin position="50"/>
        <end position="62"/>
    </location>
</feature>
<evidence type="ECO:0000256" key="1">
    <source>
        <dbReference type="ARBA" id="ARBA00012368"/>
    </source>
</evidence>
<evidence type="ECO:0000256" key="4">
    <source>
        <dbReference type="ARBA" id="ARBA00023098"/>
    </source>
</evidence>
<dbReference type="InterPro" id="IPR037755">
    <property type="entry name" value="Plc1_PH"/>
</dbReference>
<sequence length="1135" mass="125634">MTASSDPPTGSSTLHEETRPGGQLSKDSPTRRPFSHSVKVETEIPMTVTPASALSASSRNSPSPHPLRLPLDSSSTPNSLAPDFLSSSVLSPTPSLPDSPMYSLHIPSPTSPPSAMSQALAGSSRTGLIRRWSRGASNKLTRCRPSTSNKNLRDQSAGPVIMRRRSDSRTTSDPQHDVSDLELDAKEDESVEDCNSLFSPDAKPRGLGISTRTIRRQDSDIGGGIGPTRPQILQQGTILTKVTRKKCKDLKFHINYDAAKVYWDPTKSSKQFYIDDIRDIRVGVEATNYRQDFGVSAEAESRWFTILYSDASQSKGRMLKTIHLIAHTDHVFKLWTRTLDGIARSRAEVMEGLAGPGEKSIKFLWRQEMTKKFGPEHAESEEHMDLDDVYRICRSLHIHCTKNTLRAQFSKADEGSTGSLHFEQFKRFVKRLRERDDIKRIFKDIPLTSAEGLDQSRFLDFLRNTQGVDVDSQAAHWKSVFEKYATLNKSRVSSTELGSDTLATTMDLAGFRSFLCSDDNSALAQAGPTHPLDRPLNEYFISSSHNTYLLGRQVAGESSTEAYIYALQKGCRCIEIDCWDGADGRPVVMHGRTLTSKVLFSDCIDVIAKHAFVSSPYPLIISLEVHCNPEQQAAMTQIMKDKFGDQLLLEPIMTNTVSLPSPEELKGRILIKVKASKSADEGAVMRDMPTTGRQRSLSTPYSQSGTSDCASITTSPVISSPVSISPTEYSGTSYWSAQRSSFTSASGTPASPSSSTEDSDLQVPAIPGKKSKKKTSNIVGVLGELGVYTQGIKYSGFKAAESRRYNHVFSFAERTFENLYRKEPDNKTLLEKHNVRYLMRVYPSGWRVLSTNFDPIRYWRSGVQMAALNWQTYDVGLQINDAMFAAGSDRTGYVLKPAEMRQLRSRAASGPENSTKTEKKLVRVSVDIISGQQLPRSRGLSTEASINPCVELEMFSADDRAQGIAVDERGRDALDRNSISGLGSPLRKSTRPVLSNGHDPVFDSNFTLSLETQYPSLVFVRWNVMNCPGGRNTSDRHSLATFTAKLSSLEEGYRHLPLFDANGEQYLFSTLFVRIRKQQPTVSSMPPPPTPESLGSPESANFLKRVFARTPSQPRRTTDSSSNSTFSRITDGAPK</sequence>
<dbReference type="EMBL" id="ML991773">
    <property type="protein sequence ID" value="KAF2239271.1"/>
    <property type="molecule type" value="Genomic_DNA"/>
</dbReference>
<organism evidence="9 10">
    <name type="scientific">Viridothelium virens</name>
    <name type="common">Speckled blister lichen</name>
    <name type="synonym">Trypethelium virens</name>
    <dbReference type="NCBI Taxonomy" id="1048519"/>
    <lineage>
        <taxon>Eukaryota</taxon>
        <taxon>Fungi</taxon>
        <taxon>Dikarya</taxon>
        <taxon>Ascomycota</taxon>
        <taxon>Pezizomycotina</taxon>
        <taxon>Dothideomycetes</taxon>
        <taxon>Dothideomycetes incertae sedis</taxon>
        <taxon>Trypetheliales</taxon>
        <taxon>Trypetheliaceae</taxon>
        <taxon>Viridothelium</taxon>
    </lineage>
</organism>
<evidence type="ECO:0000256" key="5">
    <source>
        <dbReference type="ARBA" id="ARBA00023224"/>
    </source>
</evidence>
<dbReference type="CDD" id="cd00275">
    <property type="entry name" value="C2_PLC_like"/>
    <property type="match status" value="1"/>
</dbReference>
<feature type="compositionally biased region" description="Basic and acidic residues" evidence="7">
    <location>
        <begin position="164"/>
        <end position="179"/>
    </location>
</feature>
<feature type="region of interest" description="Disordered" evidence="7">
    <location>
        <begin position="681"/>
        <end position="712"/>
    </location>
</feature>
<keyword evidence="10" id="KW-1185">Reference proteome</keyword>
<keyword evidence="5" id="KW-0807">Transducer</keyword>
<dbReference type="InterPro" id="IPR001711">
    <property type="entry name" value="PLipase_C_Pinositol-sp_Y"/>
</dbReference>
<keyword evidence="3 6" id="KW-0442">Lipid degradation</keyword>
<keyword evidence="4 6" id="KW-0443">Lipid metabolism</keyword>
<keyword evidence="2 6" id="KW-0378">Hydrolase</keyword>
<dbReference type="Gene3D" id="1.10.238.10">
    <property type="entry name" value="EF-hand"/>
    <property type="match status" value="1"/>
</dbReference>
<dbReference type="CDD" id="cd08598">
    <property type="entry name" value="PI-PLC1c_yeast"/>
    <property type="match status" value="1"/>
</dbReference>
<evidence type="ECO:0000313" key="10">
    <source>
        <dbReference type="Proteomes" id="UP000800092"/>
    </source>
</evidence>
<dbReference type="Gene3D" id="2.30.29.30">
    <property type="entry name" value="Pleckstrin-homology domain (PH domain)/Phosphotyrosine-binding domain (PTB)"/>
    <property type="match status" value="1"/>
</dbReference>
<dbReference type="GO" id="GO:0004435">
    <property type="term" value="F:phosphatidylinositol-4,5-bisphosphate phospholipase C activity"/>
    <property type="evidence" value="ECO:0007669"/>
    <property type="project" value="UniProtKB-EC"/>
</dbReference>
<feature type="compositionally biased region" description="Low complexity" evidence="7">
    <location>
        <begin position="742"/>
        <end position="756"/>
    </location>
</feature>
<protein>
    <recommendedName>
        <fullName evidence="1 6">Phosphoinositide phospholipase C</fullName>
        <ecNumber evidence="1 6">3.1.4.11</ecNumber>
    </recommendedName>
</protein>
<dbReference type="SUPFAM" id="SSF51695">
    <property type="entry name" value="PLC-like phosphodiesterases"/>
    <property type="match status" value="1"/>
</dbReference>
<feature type="compositionally biased region" description="Polar residues" evidence="7">
    <location>
        <begin position="1"/>
        <end position="13"/>
    </location>
</feature>
<dbReference type="CDD" id="cd13360">
    <property type="entry name" value="PH_PLC_fungal"/>
    <property type="match status" value="1"/>
</dbReference>
<feature type="compositionally biased region" description="Polar residues" evidence="7">
    <location>
        <begin position="135"/>
        <end position="150"/>
    </location>
</feature>
<evidence type="ECO:0000259" key="8">
    <source>
        <dbReference type="PROSITE" id="PS50008"/>
    </source>
</evidence>
<evidence type="ECO:0000256" key="6">
    <source>
        <dbReference type="RuleBase" id="RU361133"/>
    </source>
</evidence>
<dbReference type="InterPro" id="IPR000008">
    <property type="entry name" value="C2_dom"/>
</dbReference>
<accession>A0A6A6HMQ1</accession>
<feature type="region of interest" description="Disordered" evidence="7">
    <location>
        <begin position="1079"/>
        <end position="1135"/>
    </location>
</feature>
<gene>
    <name evidence="9" type="ORF">EV356DRAFT_528546</name>
</gene>
<dbReference type="Gene3D" id="2.60.40.150">
    <property type="entry name" value="C2 domain"/>
    <property type="match status" value="1"/>
</dbReference>
<dbReference type="InterPro" id="IPR015359">
    <property type="entry name" value="PLC_EF-hand-like"/>
</dbReference>
<dbReference type="SMART" id="SM00149">
    <property type="entry name" value="PLCYc"/>
    <property type="match status" value="1"/>
</dbReference>
<dbReference type="SMART" id="SM00148">
    <property type="entry name" value="PLCXc"/>
    <property type="match status" value="1"/>
</dbReference>
<dbReference type="EC" id="3.1.4.11" evidence="1 6"/>
<dbReference type="InterPro" id="IPR000909">
    <property type="entry name" value="PLipase_C_PInositol-sp_X_dom"/>
</dbReference>
<dbReference type="Pfam" id="PF09279">
    <property type="entry name" value="EF-hand_like"/>
    <property type="match status" value="1"/>
</dbReference>
<dbReference type="OrthoDB" id="269822at2759"/>
<dbReference type="CDD" id="cd16207">
    <property type="entry name" value="EFh_ScPlc1p_like"/>
    <property type="match status" value="1"/>
</dbReference>
<dbReference type="AlphaFoldDB" id="A0A6A6HMQ1"/>
<dbReference type="InterPro" id="IPR035892">
    <property type="entry name" value="C2_domain_sf"/>
</dbReference>
<dbReference type="Gene3D" id="3.20.20.190">
    <property type="entry name" value="Phosphatidylinositol (PI) phosphodiesterase"/>
    <property type="match status" value="2"/>
</dbReference>
<dbReference type="GO" id="GO:0016042">
    <property type="term" value="P:lipid catabolic process"/>
    <property type="evidence" value="ECO:0007669"/>
    <property type="project" value="UniProtKB-KW"/>
</dbReference>
<feature type="compositionally biased region" description="Polar residues" evidence="7">
    <location>
        <begin position="691"/>
        <end position="710"/>
    </location>
</feature>
<dbReference type="SUPFAM" id="SSF47473">
    <property type="entry name" value="EF-hand"/>
    <property type="match status" value="1"/>
</dbReference>
<dbReference type="PANTHER" id="PTHR10336">
    <property type="entry name" value="PHOSPHOINOSITIDE-SPECIFIC PHOSPHOLIPASE C FAMILY PROTEIN"/>
    <property type="match status" value="1"/>
</dbReference>
<evidence type="ECO:0000256" key="7">
    <source>
        <dbReference type="SAM" id="MobiDB-lite"/>
    </source>
</evidence>
<feature type="compositionally biased region" description="Low complexity" evidence="7">
    <location>
        <begin position="85"/>
        <end position="100"/>
    </location>
</feature>
<dbReference type="SMART" id="SM00239">
    <property type="entry name" value="C2"/>
    <property type="match status" value="1"/>
</dbReference>
<evidence type="ECO:0000256" key="2">
    <source>
        <dbReference type="ARBA" id="ARBA00022801"/>
    </source>
</evidence>
<dbReference type="SUPFAM" id="SSF50729">
    <property type="entry name" value="PH domain-like"/>
    <property type="match status" value="1"/>
</dbReference>
<feature type="region of interest" description="Disordered" evidence="7">
    <location>
        <begin position="742"/>
        <end position="771"/>
    </location>
</feature>